<dbReference type="Proteomes" id="UP000095283">
    <property type="component" value="Unplaced"/>
</dbReference>
<name>A0A1I7WGM0_HETBA</name>
<evidence type="ECO:0000313" key="1">
    <source>
        <dbReference type="Proteomes" id="UP000095283"/>
    </source>
</evidence>
<dbReference type="AlphaFoldDB" id="A0A1I7WGM0"/>
<sequence>MPTNSLIHSKKVYLRFQPRRSVVVGPYSRGRDSLDKHSRKHHPMPLLIKVILLKIKMVVRKMLCNSNSFKVIAW</sequence>
<keyword evidence="1" id="KW-1185">Reference proteome</keyword>
<reference evidence="2" key="1">
    <citation type="submission" date="2016-11" db="UniProtKB">
        <authorList>
            <consortium name="WormBaseParasite"/>
        </authorList>
    </citation>
    <scope>IDENTIFICATION</scope>
</reference>
<organism evidence="1 2">
    <name type="scientific">Heterorhabditis bacteriophora</name>
    <name type="common">Entomopathogenic nematode worm</name>
    <dbReference type="NCBI Taxonomy" id="37862"/>
    <lineage>
        <taxon>Eukaryota</taxon>
        <taxon>Metazoa</taxon>
        <taxon>Ecdysozoa</taxon>
        <taxon>Nematoda</taxon>
        <taxon>Chromadorea</taxon>
        <taxon>Rhabditida</taxon>
        <taxon>Rhabditina</taxon>
        <taxon>Rhabditomorpha</taxon>
        <taxon>Strongyloidea</taxon>
        <taxon>Heterorhabditidae</taxon>
        <taxon>Heterorhabditis</taxon>
    </lineage>
</organism>
<protein>
    <submittedName>
        <fullName evidence="2">Ovule protein</fullName>
    </submittedName>
</protein>
<dbReference type="WBParaSite" id="Hba_04109">
    <property type="protein sequence ID" value="Hba_04109"/>
    <property type="gene ID" value="Hba_04109"/>
</dbReference>
<evidence type="ECO:0000313" key="2">
    <source>
        <dbReference type="WBParaSite" id="Hba_04109"/>
    </source>
</evidence>
<accession>A0A1I7WGM0</accession>
<proteinExistence type="predicted"/>